<keyword evidence="4" id="KW-1185">Reference proteome</keyword>
<sequence length="862" mass="97066">MTDLHIDPKTPIDPSLDVQQLYDQGISQLIELSSEIWSDYNRHDPGITLLEVISYLLTELSYRMDWPITDILVDGLADTDAAQKRTLMSQHFPGADRVLPAAPLTETDYRKLLIDLPNVQNAWVDPLPLSLYLDCRTGRTSLKAVTGSGIKQLQVAGGYQVRLELAAGLNAAAKAESIARVEQLLNSRRNLCEWFTPPKPIAKQNFILCGEFEIAPKADPQQVFVEVMLAVHNYLQAPIQQQSAQNSLDSTNNKANAETDWADVLFNGPLLRHGPIGENEIEQAALKTEIRLSDLINLIMDIESVVAVRELVINPENLKQPLDNPWIVPVADGKKAVLKPQGGNLAFYKRQLAVFCDKTAALALLNNRIKQQQQQPVDYSVDYPIAPQPGQSREIERYQTVQTELPAIYGLGQAGLPGNASPQRKAQVLQLRGYLAFIDQLAANFLSQAHQLRELLSLDDQQQASYFGQLPTSITDWRKLYGEAPEAEANLQQLISDPVVDLERRNRLLDFMVARFGEDLTELTDVMLNAFGLSPLATLRYKGQFHQQVAELSRDRGMAHDVSLKRDYWNSDNVSGLEKRLCRLLGIADHRRRNLGDVAFDIYAELDSTPGDEFRFRIRNRDDASILLSSSTRYASKKAARAEMRLAILFGMLPSHYVMQRTKNGRFYFNLVDDSGEIIARRIEYFDTEQQARDAIEQVVDNLSVNYSSEGLYLIEHSLLLPQSDEDPQLPVCVNDGCDDCIDPYSYQIQLILPAYGARFANQEFRRYCESVIRAEVPAHIMPRVCWIDQQQMALLEKAYRDWLGVLHGASSVDPQLKKQRLIDALGSINNVYPVEQLHDCKSDQSGFVIGRTALGTFKESL</sequence>
<dbReference type="Pfam" id="PF07411">
    <property type="entry name" value="DUF1508"/>
    <property type="match status" value="1"/>
</dbReference>
<reference evidence="3 4" key="1">
    <citation type="submission" date="2018-07" db="EMBL/GenBank/DDBJ databases">
        <title>Motiliproteus coralliicola sp. nov., a bacterium isolated from Coral.</title>
        <authorList>
            <person name="Wang G."/>
        </authorList>
    </citation>
    <scope>NUCLEOTIDE SEQUENCE [LARGE SCALE GENOMIC DNA]</scope>
    <source>
        <strain evidence="3 4">C34</strain>
    </source>
</reference>
<evidence type="ECO:0000259" key="2">
    <source>
        <dbReference type="Pfam" id="PF07411"/>
    </source>
</evidence>
<gene>
    <name evidence="3" type="ORF">DV711_03590</name>
</gene>
<dbReference type="RefSeq" id="WP_114694272.1">
    <property type="nucleotide sequence ID" value="NZ_QQOH01000001.1"/>
</dbReference>
<evidence type="ECO:0000256" key="1">
    <source>
        <dbReference type="ARBA" id="ARBA00007576"/>
    </source>
</evidence>
<protein>
    <submittedName>
        <fullName evidence="3">DUF1508 domain-containing protein</fullName>
    </submittedName>
</protein>
<feature type="domain" description="DUF1508" evidence="2">
    <location>
        <begin position="663"/>
        <end position="702"/>
    </location>
</feature>
<organism evidence="3 4">
    <name type="scientific">Motiliproteus coralliicola</name>
    <dbReference type="NCBI Taxonomy" id="2283196"/>
    <lineage>
        <taxon>Bacteria</taxon>
        <taxon>Pseudomonadati</taxon>
        <taxon>Pseudomonadota</taxon>
        <taxon>Gammaproteobacteria</taxon>
        <taxon>Oceanospirillales</taxon>
        <taxon>Oceanospirillaceae</taxon>
        <taxon>Motiliproteus</taxon>
    </lineage>
</organism>
<dbReference type="Gene3D" id="2.30.29.80">
    <property type="match status" value="1"/>
</dbReference>
<dbReference type="InterPro" id="IPR036913">
    <property type="entry name" value="YegP-like_sf"/>
</dbReference>
<proteinExistence type="inferred from homology"/>
<dbReference type="AlphaFoldDB" id="A0A369WYV0"/>
<dbReference type="InterPro" id="IPR010879">
    <property type="entry name" value="DUF1508"/>
</dbReference>
<dbReference type="Proteomes" id="UP000253769">
    <property type="component" value="Unassembled WGS sequence"/>
</dbReference>
<dbReference type="OrthoDB" id="8263000at2"/>
<dbReference type="SUPFAM" id="SSF160113">
    <property type="entry name" value="YegP-like"/>
    <property type="match status" value="1"/>
</dbReference>
<evidence type="ECO:0000313" key="4">
    <source>
        <dbReference type="Proteomes" id="UP000253769"/>
    </source>
</evidence>
<comment type="caution">
    <text evidence="3">The sequence shown here is derived from an EMBL/GenBank/DDBJ whole genome shotgun (WGS) entry which is preliminary data.</text>
</comment>
<evidence type="ECO:0000313" key="3">
    <source>
        <dbReference type="EMBL" id="RDE24685.1"/>
    </source>
</evidence>
<dbReference type="EMBL" id="QQOH01000001">
    <property type="protein sequence ID" value="RDE24685.1"/>
    <property type="molecule type" value="Genomic_DNA"/>
</dbReference>
<name>A0A369WYV0_9GAMM</name>
<accession>A0A369WYV0</accession>
<comment type="similarity">
    <text evidence="1">Belongs to the UPF0339 family. Duplicated subfamily.</text>
</comment>